<proteinExistence type="predicted"/>
<protein>
    <recommendedName>
        <fullName evidence="4">Lipoprotein</fullName>
    </recommendedName>
</protein>
<evidence type="ECO:0000313" key="3">
    <source>
        <dbReference type="Proteomes" id="UP000286947"/>
    </source>
</evidence>
<organism evidence="2 3">
    <name type="scientific">Saezia sanguinis</name>
    <dbReference type="NCBI Taxonomy" id="1965230"/>
    <lineage>
        <taxon>Bacteria</taxon>
        <taxon>Pseudomonadati</taxon>
        <taxon>Pseudomonadota</taxon>
        <taxon>Betaproteobacteria</taxon>
        <taxon>Burkholderiales</taxon>
        <taxon>Saeziaceae</taxon>
        <taxon>Saezia</taxon>
    </lineage>
</organism>
<dbReference type="AlphaFoldDB" id="A0A433SBD0"/>
<feature type="chain" id="PRO_5019173663" description="Lipoprotein" evidence="1">
    <location>
        <begin position="22"/>
        <end position="141"/>
    </location>
</feature>
<name>A0A433SBD0_9BURK</name>
<accession>A0A433SBD0</accession>
<gene>
    <name evidence="2" type="ORF">CUZ56_02416</name>
</gene>
<dbReference type="Proteomes" id="UP000286947">
    <property type="component" value="Unassembled WGS sequence"/>
</dbReference>
<evidence type="ECO:0000313" key="2">
    <source>
        <dbReference type="EMBL" id="RUS66058.1"/>
    </source>
</evidence>
<evidence type="ECO:0008006" key="4">
    <source>
        <dbReference type="Google" id="ProtNLM"/>
    </source>
</evidence>
<sequence precursor="true">MRKSLAVIALCILAGGATVHAETGFLGEWIDTKPQGEVVGGLFEGQCPRQKLSIQPHGADFRVYLDNAALYTGLKLAGCARIELDCSYMGSSSQLQCELSNPEMGPLGFAPVLSINSTTGCLVLENAQGEWDREFVRINNE</sequence>
<reference evidence="2 3" key="1">
    <citation type="submission" date="2018-01" db="EMBL/GenBank/DDBJ databases">
        <title>Saezia sanguinis gen. nov., sp. nov., in the order Burkholderiales isolated from human blood.</title>
        <authorList>
            <person name="Medina-Pascual M.J."/>
            <person name="Valdezate S."/>
            <person name="Monzon S."/>
            <person name="Cuesta I."/>
            <person name="Carrasco G."/>
            <person name="Villalon P."/>
            <person name="Saez-Nieto J.A."/>
        </authorList>
    </citation>
    <scope>NUCLEOTIDE SEQUENCE [LARGE SCALE GENOMIC DNA]</scope>
    <source>
        <strain evidence="2 3">CNM695-12</strain>
    </source>
</reference>
<dbReference type="EMBL" id="PQSP01000007">
    <property type="protein sequence ID" value="RUS66058.1"/>
    <property type="molecule type" value="Genomic_DNA"/>
</dbReference>
<comment type="caution">
    <text evidence="2">The sequence shown here is derived from an EMBL/GenBank/DDBJ whole genome shotgun (WGS) entry which is preliminary data.</text>
</comment>
<feature type="signal peptide" evidence="1">
    <location>
        <begin position="1"/>
        <end position="21"/>
    </location>
</feature>
<keyword evidence="1" id="KW-0732">Signal</keyword>
<evidence type="ECO:0000256" key="1">
    <source>
        <dbReference type="SAM" id="SignalP"/>
    </source>
</evidence>
<keyword evidence="3" id="KW-1185">Reference proteome</keyword>